<name>A0A2Z5A0Z3_9PSED</name>
<dbReference type="Proteomes" id="UP000251666">
    <property type="component" value="Chromosome"/>
</dbReference>
<dbReference type="KEGG" id="pthv:CE140_28155"/>
<keyword evidence="2" id="KW-1185">Reference proteome</keyword>
<gene>
    <name evidence="1" type="ORF">CEQ51_28150</name>
</gene>
<evidence type="ECO:0000313" key="2">
    <source>
        <dbReference type="Proteomes" id="UP000251666"/>
    </source>
</evidence>
<organism evidence="1 2">
    <name type="scientific">Pseudomonas thivervalensis</name>
    <dbReference type="NCBI Taxonomy" id="86265"/>
    <lineage>
        <taxon>Bacteria</taxon>
        <taxon>Pseudomonadati</taxon>
        <taxon>Pseudomonadota</taxon>
        <taxon>Gammaproteobacteria</taxon>
        <taxon>Pseudomonadales</taxon>
        <taxon>Pseudomonadaceae</taxon>
        <taxon>Pseudomonas</taxon>
    </lineage>
</organism>
<dbReference type="AlphaFoldDB" id="A0A2Z5A0Z3"/>
<reference evidence="2" key="1">
    <citation type="journal article" date="2021" name="Front. Microbiol.">
        <title>Genomic Analysis of the 1-Aminocyclopropane-1-Carboxylate Deaminase-Producing Pseudomonas thivervalensis SC5 Reveals Its Multifaceted Roles in Soil and in Beneficial Interactions With Plants.</title>
        <authorList>
            <person name="Nascimento F.X."/>
            <person name="Uron P."/>
            <person name="Glick B.R."/>
            <person name="Giachini A."/>
            <person name="Rossi M.J."/>
        </authorList>
    </citation>
    <scope>NUCLEOTIDE SEQUENCE [LARGE SCALE GENOMIC DNA]</scope>
    <source>
        <strain evidence="2">PLM3</strain>
    </source>
</reference>
<sequence>MIRYHAVQANTSVGATLFIDTEAGASDLLETAAHRIKAGRDLGFRPDGGSLSKSRNAGLPTAQFLRSAIVVNGAPSLGEVPSGGAEAFCLLLTASELFNSELPSGRNPKWP</sequence>
<proteinExistence type="predicted"/>
<accession>A0A2Z5A0Z3</accession>
<evidence type="ECO:0000313" key="1">
    <source>
        <dbReference type="EMBL" id="AXA63782.1"/>
    </source>
</evidence>
<dbReference type="EMBL" id="CP022202">
    <property type="protein sequence ID" value="AXA63782.1"/>
    <property type="molecule type" value="Genomic_DNA"/>
</dbReference>
<protein>
    <submittedName>
        <fullName evidence="1">Uncharacterized protein</fullName>
    </submittedName>
</protein>